<dbReference type="GO" id="GO:0070038">
    <property type="term" value="F:rRNA (pseudouridine-N3-)-methyltransferase activity"/>
    <property type="evidence" value="ECO:0007669"/>
    <property type="project" value="UniProtKB-UniRule"/>
</dbReference>
<name>A0A1B2DFY3_9BACL</name>
<comment type="function">
    <text evidence="6">Specifically methylates the pseudouridine at position 1915 (m3Psi1915) in 23S rRNA.</text>
</comment>
<dbReference type="HAMAP" id="MF_00658">
    <property type="entry name" value="23SrRNA_methyltr_H"/>
    <property type="match status" value="1"/>
</dbReference>
<comment type="caution">
    <text evidence="6">Lacks conserved residue(s) required for the propagation of feature annotation.</text>
</comment>
<evidence type="ECO:0000256" key="4">
    <source>
        <dbReference type="ARBA" id="ARBA00022691"/>
    </source>
</evidence>
<dbReference type="NCBIfam" id="TIGR00246">
    <property type="entry name" value="tRNA_RlmH_YbeA"/>
    <property type="match status" value="1"/>
</dbReference>
<dbReference type="InterPro" id="IPR003742">
    <property type="entry name" value="RlmH-like"/>
</dbReference>
<reference evidence="7" key="1">
    <citation type="submission" date="2016-08" db="EMBL/GenBank/DDBJ databases">
        <title>Complete Genome Seqeunce of Paenibacillus sp. BIHB 4019 from tea rhizoplane.</title>
        <authorList>
            <person name="Thakur R."/>
            <person name="Swarnkar M.K."/>
            <person name="Gulati A."/>
        </authorList>
    </citation>
    <scope>NUCLEOTIDE SEQUENCE [LARGE SCALE GENOMIC DNA]</scope>
    <source>
        <strain evidence="7">BIHB4019</strain>
    </source>
</reference>
<dbReference type="AlphaFoldDB" id="A0A1B2DFY3"/>
<dbReference type="RefSeq" id="WP_099517901.1">
    <property type="nucleotide sequence ID" value="NZ_CP016808.1"/>
</dbReference>
<keyword evidence="4 6" id="KW-0949">S-adenosyl-L-methionine</keyword>
<dbReference type="Pfam" id="PF02590">
    <property type="entry name" value="SPOUT_MTase"/>
    <property type="match status" value="1"/>
</dbReference>
<dbReference type="InterPro" id="IPR029026">
    <property type="entry name" value="tRNA_m1G_MTases_N"/>
</dbReference>
<keyword evidence="3 6" id="KW-0808">Transferase</keyword>
<dbReference type="PANTHER" id="PTHR33603">
    <property type="entry name" value="METHYLTRANSFERASE"/>
    <property type="match status" value="1"/>
</dbReference>
<dbReference type="GO" id="GO:0005737">
    <property type="term" value="C:cytoplasm"/>
    <property type="evidence" value="ECO:0007669"/>
    <property type="project" value="UniProtKB-SubCell"/>
</dbReference>
<dbReference type="NCBIfam" id="NF000985">
    <property type="entry name" value="PRK00103.1-3"/>
    <property type="match status" value="1"/>
</dbReference>
<proteinExistence type="inferred from homology"/>
<feature type="binding site" evidence="6">
    <location>
        <begin position="127"/>
        <end position="132"/>
    </location>
    <ligand>
        <name>S-adenosyl-L-methionine</name>
        <dbReference type="ChEBI" id="CHEBI:59789"/>
    </ligand>
</feature>
<protein>
    <recommendedName>
        <fullName evidence="6">Ribosomal RNA large subunit methyltransferase H</fullName>
        <ecNumber evidence="6">2.1.1.177</ecNumber>
    </recommendedName>
    <alternativeName>
        <fullName evidence="6">23S rRNA (pseudouridine1915-N3)-methyltransferase</fullName>
    </alternativeName>
    <alternativeName>
        <fullName evidence="6">23S rRNA m3Psi1915 methyltransferase</fullName>
    </alternativeName>
    <alternativeName>
        <fullName evidence="6">rRNA (pseudouridine-N3-)-methyltransferase RlmH</fullName>
    </alternativeName>
</protein>
<comment type="subunit">
    <text evidence="6">Homodimer.</text>
</comment>
<dbReference type="InterPro" id="IPR029028">
    <property type="entry name" value="Alpha/beta_knot_MTases"/>
</dbReference>
<evidence type="ECO:0000313" key="7">
    <source>
        <dbReference type="EMBL" id="ANY66620.1"/>
    </source>
</evidence>
<dbReference type="PANTHER" id="PTHR33603:SF1">
    <property type="entry name" value="RIBOSOMAL RNA LARGE SUBUNIT METHYLTRANSFERASE H"/>
    <property type="match status" value="1"/>
</dbReference>
<evidence type="ECO:0000256" key="1">
    <source>
        <dbReference type="ARBA" id="ARBA00022552"/>
    </source>
</evidence>
<evidence type="ECO:0000256" key="3">
    <source>
        <dbReference type="ARBA" id="ARBA00022679"/>
    </source>
</evidence>
<dbReference type="PIRSF" id="PIRSF004505">
    <property type="entry name" value="MT_bac"/>
    <property type="match status" value="1"/>
</dbReference>
<evidence type="ECO:0000256" key="5">
    <source>
        <dbReference type="ARBA" id="ARBA00038303"/>
    </source>
</evidence>
<comment type="similarity">
    <text evidence="5 6">Belongs to the RNA methyltransferase RlmH family.</text>
</comment>
<comment type="catalytic activity">
    <reaction evidence="6">
        <text>pseudouridine(1915) in 23S rRNA + S-adenosyl-L-methionine = N(3)-methylpseudouridine(1915) in 23S rRNA + S-adenosyl-L-homocysteine + H(+)</text>
        <dbReference type="Rhea" id="RHEA:42752"/>
        <dbReference type="Rhea" id="RHEA-COMP:10221"/>
        <dbReference type="Rhea" id="RHEA-COMP:10222"/>
        <dbReference type="ChEBI" id="CHEBI:15378"/>
        <dbReference type="ChEBI" id="CHEBI:57856"/>
        <dbReference type="ChEBI" id="CHEBI:59789"/>
        <dbReference type="ChEBI" id="CHEBI:65314"/>
        <dbReference type="ChEBI" id="CHEBI:74486"/>
        <dbReference type="EC" id="2.1.1.177"/>
    </reaction>
</comment>
<organism evidence="7">
    <name type="scientific">Paenibacillus sp. BIHB 4019</name>
    <dbReference type="NCBI Taxonomy" id="1870819"/>
    <lineage>
        <taxon>Bacteria</taxon>
        <taxon>Bacillati</taxon>
        <taxon>Bacillota</taxon>
        <taxon>Bacilli</taxon>
        <taxon>Bacillales</taxon>
        <taxon>Paenibacillaceae</taxon>
        <taxon>Paenibacillus</taxon>
    </lineage>
</organism>
<dbReference type="SUPFAM" id="SSF75217">
    <property type="entry name" value="alpha/beta knot"/>
    <property type="match status" value="1"/>
</dbReference>
<feature type="binding site" evidence="6">
    <location>
        <position position="108"/>
    </location>
    <ligand>
        <name>S-adenosyl-L-methionine</name>
        <dbReference type="ChEBI" id="CHEBI:59789"/>
    </ligand>
</feature>
<keyword evidence="1 6" id="KW-0698">rRNA processing</keyword>
<dbReference type="EMBL" id="CP016808">
    <property type="protein sequence ID" value="ANY66620.1"/>
    <property type="molecule type" value="Genomic_DNA"/>
</dbReference>
<evidence type="ECO:0000256" key="6">
    <source>
        <dbReference type="HAMAP-Rule" id="MF_00658"/>
    </source>
</evidence>
<sequence>MQIQIISVGKLKEKYLTQGIAEYAKRLAPYAKLTLVEVADEKAPEQLSGSEEQQVKAKEGERILSHIKQDTYVVAMAIEGEMWTSEQLAKHVEELGTYGKSQIAFVIGGSLGLADEVMRRANMKLSFGRITYPHQLLRLVLTEQVYRVFKIMRGEPYHK</sequence>
<evidence type="ECO:0000256" key="2">
    <source>
        <dbReference type="ARBA" id="ARBA00022603"/>
    </source>
</evidence>
<accession>A0A1B2DFY3</accession>
<gene>
    <name evidence="6" type="primary">rlmH</name>
    <name evidence="7" type="ORF">BBD42_09230</name>
</gene>
<dbReference type="CDD" id="cd18081">
    <property type="entry name" value="RlmH-like"/>
    <property type="match status" value="1"/>
</dbReference>
<keyword evidence="2 6" id="KW-0489">Methyltransferase</keyword>
<dbReference type="EC" id="2.1.1.177" evidence="6"/>
<comment type="subcellular location">
    <subcellularLocation>
        <location evidence="6">Cytoplasm</location>
    </subcellularLocation>
</comment>
<dbReference type="Gene3D" id="3.40.1280.10">
    <property type="match status" value="1"/>
</dbReference>
<keyword evidence="6" id="KW-0963">Cytoplasm</keyword>